<evidence type="ECO:0000256" key="4">
    <source>
        <dbReference type="ARBA" id="ARBA00022519"/>
    </source>
</evidence>
<name>A0ABY5H5L8_9PSED</name>
<evidence type="ECO:0000256" key="5">
    <source>
        <dbReference type="ARBA" id="ARBA00022692"/>
    </source>
</evidence>
<evidence type="ECO:0000313" key="13">
    <source>
        <dbReference type="Proteomes" id="UP001059672"/>
    </source>
</evidence>
<evidence type="ECO:0000256" key="3">
    <source>
        <dbReference type="ARBA" id="ARBA00022475"/>
    </source>
</evidence>
<dbReference type="InterPro" id="IPR024961">
    <property type="entry name" value="T2SS_GspC_N"/>
</dbReference>
<evidence type="ECO:0000256" key="9">
    <source>
        <dbReference type="SAM" id="MobiDB-lite"/>
    </source>
</evidence>
<accession>A0ABY5H5L8</accession>
<reference evidence="12" key="1">
    <citation type="submission" date="2021-04" db="EMBL/GenBank/DDBJ databases">
        <title>Oceanospirillales bacteria with DddD are important DMSP degraders in coastal seawater.</title>
        <authorList>
            <person name="Liu J."/>
        </authorList>
    </citation>
    <scope>NUCLEOTIDE SEQUENCE</scope>
    <source>
        <strain evidence="12">D13-4</strain>
    </source>
</reference>
<organism evidence="12 13">
    <name type="scientific">Pseudomonas benzenivorans</name>
    <dbReference type="NCBI Taxonomy" id="556533"/>
    <lineage>
        <taxon>Bacteria</taxon>
        <taxon>Pseudomonadati</taxon>
        <taxon>Pseudomonadota</taxon>
        <taxon>Gammaproteobacteria</taxon>
        <taxon>Pseudomonadales</taxon>
        <taxon>Pseudomonadaceae</taxon>
        <taxon>Pseudomonas</taxon>
    </lineage>
</organism>
<evidence type="ECO:0000256" key="7">
    <source>
        <dbReference type="ARBA" id="ARBA00022989"/>
    </source>
</evidence>
<evidence type="ECO:0000256" key="2">
    <source>
        <dbReference type="ARBA" id="ARBA00022448"/>
    </source>
</evidence>
<gene>
    <name evidence="12" type="ORF">KDW96_19875</name>
</gene>
<dbReference type="EMBL" id="CP073346">
    <property type="protein sequence ID" value="UTW07388.1"/>
    <property type="molecule type" value="Genomic_DNA"/>
</dbReference>
<dbReference type="Gene3D" id="2.30.30.830">
    <property type="match status" value="1"/>
</dbReference>
<keyword evidence="8 10" id="KW-0472">Membrane</keyword>
<evidence type="ECO:0000256" key="10">
    <source>
        <dbReference type="SAM" id="Phobius"/>
    </source>
</evidence>
<dbReference type="Proteomes" id="UP001059672">
    <property type="component" value="Chromosome"/>
</dbReference>
<proteinExistence type="predicted"/>
<evidence type="ECO:0000256" key="6">
    <source>
        <dbReference type="ARBA" id="ARBA00022927"/>
    </source>
</evidence>
<keyword evidence="4" id="KW-0997">Cell inner membrane</keyword>
<evidence type="ECO:0000256" key="8">
    <source>
        <dbReference type="ARBA" id="ARBA00023136"/>
    </source>
</evidence>
<keyword evidence="13" id="KW-1185">Reference proteome</keyword>
<feature type="domain" description="Type II secretion system protein GspC N-terminal" evidence="11">
    <location>
        <begin position="68"/>
        <end position="149"/>
    </location>
</feature>
<keyword evidence="5 10" id="KW-0812">Transmembrane</keyword>
<keyword evidence="7 10" id="KW-1133">Transmembrane helix</keyword>
<protein>
    <submittedName>
        <fullName evidence="12">Secretion protein XcpP</fullName>
    </submittedName>
</protein>
<feature type="region of interest" description="Disordered" evidence="9">
    <location>
        <begin position="148"/>
        <end position="168"/>
    </location>
</feature>
<comment type="subcellular location">
    <subcellularLocation>
        <location evidence="1">Cell inner membrane</location>
    </subcellularLocation>
</comment>
<feature type="transmembrane region" description="Helical" evidence="10">
    <location>
        <begin position="12"/>
        <end position="34"/>
    </location>
</feature>
<keyword evidence="3" id="KW-1003">Cell membrane</keyword>
<evidence type="ECO:0000313" key="12">
    <source>
        <dbReference type="EMBL" id="UTW07388.1"/>
    </source>
</evidence>
<feature type="region of interest" description="Disordered" evidence="9">
    <location>
        <begin position="196"/>
        <end position="217"/>
    </location>
</feature>
<evidence type="ECO:0000256" key="1">
    <source>
        <dbReference type="ARBA" id="ARBA00004533"/>
    </source>
</evidence>
<sequence length="217" mass="23625">MPLPVTATGRWLQLHTTTLVGIAMVLAMSVSLAWQTADWLRLLRTPATLESPDPGLPRATALSPGLEQLFGSGAVDDSAPPPATNLRLTLLGSFVHSDPQRSSAIIRENGSEAQRYQIDSEVANGVRLHAIYADRVELLRNGRRESLTFPQSQSAGDGLNYIPYETDPGNLDQLDELEAGNLEQLRERMDSLREQMEAAGTLPPDAEPTDQTIIEGD</sequence>
<keyword evidence="2" id="KW-0813">Transport</keyword>
<evidence type="ECO:0000259" key="11">
    <source>
        <dbReference type="Pfam" id="PF11356"/>
    </source>
</evidence>
<keyword evidence="6" id="KW-0653">Protein transport</keyword>
<dbReference type="RefSeq" id="WP_255837960.1">
    <property type="nucleotide sequence ID" value="NZ_CP073346.1"/>
</dbReference>
<dbReference type="Pfam" id="PF11356">
    <property type="entry name" value="T2SSC"/>
    <property type="match status" value="1"/>
</dbReference>